<proteinExistence type="predicted"/>
<dbReference type="AlphaFoldDB" id="A0A9X3X757"/>
<evidence type="ECO:0000313" key="3">
    <source>
        <dbReference type="EMBL" id="MDC3982691.1"/>
    </source>
</evidence>
<name>A0A9X3X757_9BACT</name>
<feature type="compositionally biased region" description="Gly residues" evidence="1">
    <location>
        <begin position="343"/>
        <end position="362"/>
    </location>
</feature>
<dbReference type="EMBL" id="JAGTJJ010000009">
    <property type="protein sequence ID" value="MDC3982691.1"/>
    <property type="molecule type" value="Genomic_DNA"/>
</dbReference>
<reference evidence="3 4" key="1">
    <citation type="submission" date="2021-04" db="EMBL/GenBank/DDBJ databases">
        <title>Genome analysis of Polyangium sp.</title>
        <authorList>
            <person name="Li Y."/>
            <person name="Wang J."/>
        </authorList>
    </citation>
    <scope>NUCLEOTIDE SEQUENCE [LARGE SCALE GENOMIC DNA]</scope>
    <source>
        <strain evidence="3 4">SDU14</strain>
    </source>
</reference>
<dbReference type="Proteomes" id="UP001151081">
    <property type="component" value="Unassembled WGS sequence"/>
</dbReference>
<feature type="chain" id="PRO_5040809776" description="PGRS family protein" evidence="2">
    <location>
        <begin position="29"/>
        <end position="516"/>
    </location>
</feature>
<gene>
    <name evidence="3" type="ORF">KEG57_19400</name>
</gene>
<feature type="signal peptide" evidence="2">
    <location>
        <begin position="1"/>
        <end position="28"/>
    </location>
</feature>
<sequence length="516" mass="48733">MRTRHAALASLGILIAASFWQMAGCSLAADDCSRNNTCAEDGKPYQGGAEVPEECRALPSAEPSVIKDECGVFVSALAADGGDGTKAKPFKSLQAAVDKARTVTARIYACADGDYAERVDVPAGVSIFGGFDCQGAEWNYDTTKKARINPPEPASPDEVQASLRVVGAQTTRLEDLRIEAANATLKGGSAIALIVDGATVNFVRTELIAGNGNDGAQGVTPTDDIGPSDPDDLNIRGNSGQNACMGGAGGNPGGAAKANPICNESSGGKGGNGQETSGDVGGDGIPAPNPNPNNRGVGGLGDTGAGDCETGQPGANGTIGSDGAGGMNDGALDASKGHIGVSGQPGGKGTIGQGGGGGGGSKGKSGCFGASGGGGGAGGCGGNGGFGGMAGGSSIGIVSIGATLSFQMVGITTGAGGYGGDGGFGQAGGNGGNGGNGGSGATMGGATPYGCNGGPGGNGGDGGTGGGGRGGHSLGIAYRGGNVSEAGATITTGTAGPGGMGGGAMGGVQAPLHGFP</sequence>
<protein>
    <recommendedName>
        <fullName evidence="5">PGRS family protein</fullName>
    </recommendedName>
</protein>
<dbReference type="RefSeq" id="WP_272422560.1">
    <property type="nucleotide sequence ID" value="NZ_JAGTJJ010000009.1"/>
</dbReference>
<evidence type="ECO:0000313" key="4">
    <source>
        <dbReference type="Proteomes" id="UP001151081"/>
    </source>
</evidence>
<feature type="region of interest" description="Disordered" evidence="1">
    <location>
        <begin position="211"/>
        <end position="328"/>
    </location>
</feature>
<feature type="region of interest" description="Disordered" evidence="1">
    <location>
        <begin position="340"/>
        <end position="362"/>
    </location>
</feature>
<accession>A0A9X3X757</accession>
<feature type="compositionally biased region" description="Gly residues" evidence="1">
    <location>
        <begin position="267"/>
        <end position="284"/>
    </location>
</feature>
<dbReference type="PRINTS" id="PR01228">
    <property type="entry name" value="EGGSHELL"/>
</dbReference>
<evidence type="ECO:0000256" key="2">
    <source>
        <dbReference type="SAM" id="SignalP"/>
    </source>
</evidence>
<evidence type="ECO:0008006" key="5">
    <source>
        <dbReference type="Google" id="ProtNLM"/>
    </source>
</evidence>
<keyword evidence="4" id="KW-1185">Reference proteome</keyword>
<evidence type="ECO:0000256" key="1">
    <source>
        <dbReference type="SAM" id="MobiDB-lite"/>
    </source>
</evidence>
<comment type="caution">
    <text evidence="3">The sequence shown here is derived from an EMBL/GenBank/DDBJ whole genome shotgun (WGS) entry which is preliminary data.</text>
</comment>
<organism evidence="3 4">
    <name type="scientific">Polyangium jinanense</name>
    <dbReference type="NCBI Taxonomy" id="2829994"/>
    <lineage>
        <taxon>Bacteria</taxon>
        <taxon>Pseudomonadati</taxon>
        <taxon>Myxococcota</taxon>
        <taxon>Polyangia</taxon>
        <taxon>Polyangiales</taxon>
        <taxon>Polyangiaceae</taxon>
        <taxon>Polyangium</taxon>
    </lineage>
</organism>
<keyword evidence="2" id="KW-0732">Signal</keyword>